<protein>
    <submittedName>
        <fullName evidence="1">Uncharacterized protein</fullName>
    </submittedName>
</protein>
<name>A0AAD9MZY3_RIDPI</name>
<proteinExistence type="predicted"/>
<sequence>MNATLAFCILALTYSSVPPFLLIVLPMYVNESVSFQWLSVQCNGVVVLCVGFHNLCLASVDVES</sequence>
<evidence type="ECO:0000313" key="2">
    <source>
        <dbReference type="Proteomes" id="UP001209878"/>
    </source>
</evidence>
<reference evidence="1" key="1">
    <citation type="journal article" date="2023" name="Mol. Biol. Evol.">
        <title>Third-Generation Sequencing Reveals the Adaptive Role of the Epigenome in Three Deep-Sea Polychaetes.</title>
        <authorList>
            <person name="Perez M."/>
            <person name="Aroh O."/>
            <person name="Sun Y."/>
            <person name="Lan Y."/>
            <person name="Juniper S.K."/>
            <person name="Young C.R."/>
            <person name="Angers B."/>
            <person name="Qian P.Y."/>
        </authorList>
    </citation>
    <scope>NUCLEOTIDE SEQUENCE</scope>
    <source>
        <strain evidence="1">R07B-5</strain>
    </source>
</reference>
<organism evidence="1 2">
    <name type="scientific">Ridgeia piscesae</name>
    <name type="common">Tubeworm</name>
    <dbReference type="NCBI Taxonomy" id="27915"/>
    <lineage>
        <taxon>Eukaryota</taxon>
        <taxon>Metazoa</taxon>
        <taxon>Spiralia</taxon>
        <taxon>Lophotrochozoa</taxon>
        <taxon>Annelida</taxon>
        <taxon>Polychaeta</taxon>
        <taxon>Sedentaria</taxon>
        <taxon>Canalipalpata</taxon>
        <taxon>Sabellida</taxon>
        <taxon>Siboglinidae</taxon>
        <taxon>Ridgeia</taxon>
    </lineage>
</organism>
<gene>
    <name evidence="1" type="ORF">NP493_2791g00010</name>
</gene>
<dbReference type="EMBL" id="JAODUO010002777">
    <property type="protein sequence ID" value="KAK2150368.1"/>
    <property type="molecule type" value="Genomic_DNA"/>
</dbReference>
<comment type="caution">
    <text evidence="1">The sequence shown here is derived from an EMBL/GenBank/DDBJ whole genome shotgun (WGS) entry which is preliminary data.</text>
</comment>
<dbReference type="AlphaFoldDB" id="A0AAD9MZY3"/>
<evidence type="ECO:0000313" key="1">
    <source>
        <dbReference type="EMBL" id="KAK2150368.1"/>
    </source>
</evidence>
<keyword evidence="2" id="KW-1185">Reference proteome</keyword>
<dbReference type="Proteomes" id="UP001209878">
    <property type="component" value="Unassembled WGS sequence"/>
</dbReference>
<accession>A0AAD9MZY3</accession>